<dbReference type="OrthoDB" id="9790951at2"/>
<comment type="caution">
    <text evidence="10">The sequence shown here is derived from an EMBL/GenBank/DDBJ whole genome shotgun (WGS) entry which is preliminary data.</text>
</comment>
<feature type="domain" description="SH3b" evidence="9">
    <location>
        <begin position="24"/>
        <end position="94"/>
    </location>
</feature>
<dbReference type="Gene3D" id="2.30.30.40">
    <property type="entry name" value="SH3 Domains"/>
    <property type="match status" value="1"/>
</dbReference>
<dbReference type="InterPro" id="IPR003646">
    <property type="entry name" value="SH3-like_bac-type"/>
</dbReference>
<keyword evidence="11" id="KW-1185">Reference proteome</keyword>
<keyword evidence="4 7" id="KW-1133">Transmembrane helix</keyword>
<dbReference type="EMBL" id="RJUK01000001">
    <property type="protein sequence ID" value="ROQ20350.1"/>
    <property type="molecule type" value="Genomic_DNA"/>
</dbReference>
<evidence type="ECO:0000256" key="1">
    <source>
        <dbReference type="ARBA" id="ARBA00004167"/>
    </source>
</evidence>
<sequence>MNKLLISLCLIALASPLLSVSAQAQDRYISDVLYVPLRSGMGNQYRIVHSGLPSGTRLELVREEQSSDGENWSLVRLEDGEEGWIRSQFLLAEPTAELKLSSAQQRAQRAAQESQALRDQLTEAQQQVEQLQTELSDVRSRYEALQQEHERLRTLSSDAVGLHEQHQELSENYQVLQTRYDVVQADNERLKRDRRYQDWLFGGGILVAGVILSLILQAIGKRRRQSEWR</sequence>
<dbReference type="InterPro" id="IPR016476">
    <property type="entry name" value="SH3_dom_pro"/>
</dbReference>
<evidence type="ECO:0000256" key="2">
    <source>
        <dbReference type="ARBA" id="ARBA00022692"/>
    </source>
</evidence>
<dbReference type="GO" id="GO:0016020">
    <property type="term" value="C:membrane"/>
    <property type="evidence" value="ECO:0007669"/>
    <property type="project" value="UniProtKB-SubCell"/>
</dbReference>
<dbReference type="Proteomes" id="UP000273643">
    <property type="component" value="Unassembled WGS sequence"/>
</dbReference>
<evidence type="ECO:0000313" key="11">
    <source>
        <dbReference type="Proteomes" id="UP000273643"/>
    </source>
</evidence>
<proteinExistence type="predicted"/>
<dbReference type="AlphaFoldDB" id="A0A3N1P0W3"/>
<name>A0A3N1P0W3_9GAMM</name>
<keyword evidence="6" id="KW-0175">Coiled coil</keyword>
<evidence type="ECO:0000256" key="4">
    <source>
        <dbReference type="ARBA" id="ARBA00022989"/>
    </source>
</evidence>
<keyword evidence="5 7" id="KW-0472">Membrane</keyword>
<evidence type="ECO:0000256" key="3">
    <source>
        <dbReference type="ARBA" id="ARBA00022729"/>
    </source>
</evidence>
<dbReference type="PROSITE" id="PS51781">
    <property type="entry name" value="SH3B"/>
    <property type="match status" value="1"/>
</dbReference>
<reference evidence="10 11" key="1">
    <citation type="submission" date="2018-11" db="EMBL/GenBank/DDBJ databases">
        <title>Genomic Encyclopedia of Type Strains, Phase IV (KMG-IV): sequencing the most valuable type-strain genomes for metagenomic binning, comparative biology and taxonomic classification.</title>
        <authorList>
            <person name="Goeker M."/>
        </authorList>
    </citation>
    <scope>NUCLEOTIDE SEQUENCE [LARGE SCALE GENOMIC DNA]</scope>
    <source>
        <strain evidence="10 11">DSM 16974</strain>
    </source>
</reference>
<organism evidence="10 11">
    <name type="scientific">Marinimicrobium koreense</name>
    <dbReference type="NCBI Taxonomy" id="306545"/>
    <lineage>
        <taxon>Bacteria</taxon>
        <taxon>Pseudomonadati</taxon>
        <taxon>Pseudomonadota</taxon>
        <taxon>Gammaproteobacteria</taxon>
        <taxon>Cellvibrionales</taxon>
        <taxon>Cellvibrionaceae</taxon>
        <taxon>Marinimicrobium</taxon>
    </lineage>
</organism>
<protein>
    <submittedName>
        <fullName evidence="10">SH3 domain protein</fullName>
    </submittedName>
</protein>
<evidence type="ECO:0000256" key="8">
    <source>
        <dbReference type="SAM" id="SignalP"/>
    </source>
</evidence>
<keyword evidence="3 8" id="KW-0732">Signal</keyword>
<evidence type="ECO:0000313" key="10">
    <source>
        <dbReference type="EMBL" id="ROQ20350.1"/>
    </source>
</evidence>
<dbReference type="RefSeq" id="WP_123637520.1">
    <property type="nucleotide sequence ID" value="NZ_JBHYFO010000002.1"/>
</dbReference>
<evidence type="ECO:0000256" key="6">
    <source>
        <dbReference type="SAM" id="Coils"/>
    </source>
</evidence>
<comment type="subcellular location">
    <subcellularLocation>
        <location evidence="1">Membrane</location>
        <topology evidence="1">Single-pass membrane protein</topology>
    </subcellularLocation>
</comment>
<evidence type="ECO:0000256" key="5">
    <source>
        <dbReference type="ARBA" id="ARBA00023136"/>
    </source>
</evidence>
<accession>A0A3N1P0W3</accession>
<evidence type="ECO:0000256" key="7">
    <source>
        <dbReference type="SAM" id="Phobius"/>
    </source>
</evidence>
<gene>
    <name evidence="10" type="ORF">EDC38_0951</name>
</gene>
<dbReference type="NCBIfam" id="TIGR04211">
    <property type="entry name" value="SH3_and_anchor"/>
    <property type="match status" value="1"/>
</dbReference>
<feature type="transmembrane region" description="Helical" evidence="7">
    <location>
        <begin position="199"/>
        <end position="219"/>
    </location>
</feature>
<evidence type="ECO:0000259" key="9">
    <source>
        <dbReference type="PROSITE" id="PS51781"/>
    </source>
</evidence>
<feature type="chain" id="PRO_5017995097" evidence="8">
    <location>
        <begin position="25"/>
        <end position="229"/>
    </location>
</feature>
<keyword evidence="2 7" id="KW-0812">Transmembrane</keyword>
<feature type="signal peptide" evidence="8">
    <location>
        <begin position="1"/>
        <end position="24"/>
    </location>
</feature>
<feature type="coiled-coil region" evidence="6">
    <location>
        <begin position="100"/>
        <end position="193"/>
    </location>
</feature>